<dbReference type="AlphaFoldDB" id="A0A8I2KJC1"/>
<dbReference type="InterPro" id="IPR029058">
    <property type="entry name" value="AB_hydrolase_fold"/>
</dbReference>
<accession>A0A8I2KJC1</accession>
<feature type="transmembrane region" description="Helical" evidence="1">
    <location>
        <begin position="210"/>
        <end position="233"/>
    </location>
</feature>
<keyword evidence="1" id="KW-1133">Transmembrane helix</keyword>
<organism evidence="2 3">
    <name type="scientific">Rhizobium leguminosarum bv. viciae</name>
    <dbReference type="NCBI Taxonomy" id="387"/>
    <lineage>
        <taxon>Bacteria</taxon>
        <taxon>Pseudomonadati</taxon>
        <taxon>Pseudomonadota</taxon>
        <taxon>Alphaproteobacteria</taxon>
        <taxon>Hyphomicrobiales</taxon>
        <taxon>Rhizobiaceae</taxon>
        <taxon>Rhizobium/Agrobacterium group</taxon>
        <taxon>Rhizobium</taxon>
    </lineage>
</organism>
<keyword evidence="1" id="KW-0812">Transmembrane</keyword>
<gene>
    <name evidence="2" type="ORF">GFL91_29165</name>
</gene>
<dbReference type="EMBL" id="WIEZ01000019">
    <property type="protein sequence ID" value="NKM48929.1"/>
    <property type="molecule type" value="Genomic_DNA"/>
</dbReference>
<proteinExistence type="predicted"/>
<feature type="transmembrane region" description="Helical" evidence="1">
    <location>
        <begin position="483"/>
        <end position="500"/>
    </location>
</feature>
<feature type="transmembrane region" description="Helical" evidence="1">
    <location>
        <begin position="95"/>
        <end position="117"/>
    </location>
</feature>
<dbReference type="SUPFAM" id="SSF53474">
    <property type="entry name" value="alpha/beta-Hydrolases"/>
    <property type="match status" value="1"/>
</dbReference>
<evidence type="ECO:0000313" key="3">
    <source>
        <dbReference type="Proteomes" id="UP000662259"/>
    </source>
</evidence>
<feature type="transmembrane region" description="Helical" evidence="1">
    <location>
        <begin position="253"/>
        <end position="276"/>
    </location>
</feature>
<keyword evidence="1" id="KW-0472">Membrane</keyword>
<feature type="transmembrane region" description="Helical" evidence="1">
    <location>
        <begin position="138"/>
        <end position="163"/>
    </location>
</feature>
<dbReference type="Proteomes" id="UP000662259">
    <property type="component" value="Unassembled WGS sequence"/>
</dbReference>
<evidence type="ECO:0000313" key="2">
    <source>
        <dbReference type="EMBL" id="NKM48929.1"/>
    </source>
</evidence>
<comment type="caution">
    <text evidence="2">The sequence shown here is derived from an EMBL/GenBank/DDBJ whole genome shotgun (WGS) entry which is preliminary data.</text>
</comment>
<reference evidence="2" key="1">
    <citation type="submission" date="2019-10" db="EMBL/GenBank/DDBJ databases">
        <title>Rhizobium leguminosarum symbiovar viciae collection.</title>
        <authorList>
            <person name="Boivin S."/>
            <person name="Lepetit M."/>
        </authorList>
    </citation>
    <scope>NUCLEOTIDE SEQUENCE</scope>
    <source>
        <strain evidence="2">L143</strain>
    </source>
</reference>
<evidence type="ECO:0008006" key="4">
    <source>
        <dbReference type="Google" id="ProtNLM"/>
    </source>
</evidence>
<protein>
    <recommendedName>
        <fullName evidence="4">Transmembrane protein</fullName>
    </recommendedName>
</protein>
<dbReference type="RefSeq" id="WP_168277116.1">
    <property type="nucleotide sequence ID" value="NZ_WIEZ01000019.1"/>
</dbReference>
<feature type="transmembrane region" description="Helical" evidence="1">
    <location>
        <begin position="627"/>
        <end position="647"/>
    </location>
</feature>
<feature type="transmembrane region" description="Helical" evidence="1">
    <location>
        <begin position="183"/>
        <end position="203"/>
    </location>
</feature>
<name>A0A8I2KJC1_RHILV</name>
<evidence type="ECO:0000256" key="1">
    <source>
        <dbReference type="SAM" id="Phobius"/>
    </source>
</evidence>
<sequence length="679" mass="75541">MITIIGVHGVGMQQKGRLFAALTQAVAHGGYQSVPEEAFWSDEVEIDSDEDAFLFGSSKRLFYSISSVASEGFRLDLDHTHLRSSAQVGAQTLDIVAFGLFVVFALLFPITLGLEIFNNWFAARAAGSAAFLYPSRALVALLLDATLITSCATLVSGVAVQYLSNVHSMMPMWTKIGVAVKLASRRLIFFVAHAAISPPIWILSHLWPRALLMLLIGSSILASIVLYPIHWYVTPLFFPQEILARDPLTASPLVFLIVAGLGSLGILLLFLAFHVFKPAVKVLSDLTFYVGDASHRSSLLRHLGKKLPPDRPFAGHLVLVGHSLGSVIAVDYLRSNIEAFGHAKSVTLITMGSPLRRLMHWLFPASYPHPVELLSAFSNSLPNFVWLNIYRPFDPIGGKLFSRSQAAGVDCCTHQFCRDKLLRGNIFAQHEQYFEDWLVQDLCFAELKKQREFVERTPLPEFENRSPAAQVYVPRARRFRRRTATVAAAAGVSILGWLVFNEWPRAVVGLAHERIAAFEESSEMIAGTLEVGQAANLWISGHPVWPNYTAKGVFVPKGSAEALRVSLIDIDARTAFNWAARGQLTGYPLLNLAVRPGVIIRYNKNNPKEAVAEQFRAGRWLDRNGNWFNRAFVFFVLSATFLSLLHAQSGMAYRPARKVQTLMARELNRFRHDAKTSWD</sequence>